<dbReference type="PROSITE" id="PS50262">
    <property type="entry name" value="G_PROTEIN_RECEP_F1_2"/>
    <property type="match status" value="1"/>
</dbReference>
<keyword evidence="6" id="KW-0297">G-protein coupled receptor</keyword>
<dbReference type="InterPro" id="IPR050516">
    <property type="entry name" value="Olfactory_GPCR"/>
</dbReference>
<dbReference type="PANTHER" id="PTHR26452">
    <property type="entry name" value="OLFACTORY RECEPTOR"/>
    <property type="match status" value="1"/>
</dbReference>
<keyword evidence="4" id="KW-0716">Sensory transduction</keyword>
<dbReference type="EMBL" id="JAPFRF010000001">
    <property type="protein sequence ID" value="KAJ7344162.1"/>
    <property type="molecule type" value="Genomic_DNA"/>
</dbReference>
<comment type="subcellular location">
    <subcellularLocation>
        <location evidence="1">Cell membrane</location>
        <topology evidence="1">Multi-pass membrane protein</topology>
    </subcellularLocation>
</comment>
<dbReference type="SUPFAM" id="SSF81321">
    <property type="entry name" value="Family A G protein-coupled receptor-like"/>
    <property type="match status" value="1"/>
</dbReference>
<dbReference type="GO" id="GO:0007608">
    <property type="term" value="P:sensory perception of smell"/>
    <property type="evidence" value="ECO:0007669"/>
    <property type="project" value="UniProtKB-KW"/>
</dbReference>
<keyword evidence="4" id="KW-0552">Olfaction</keyword>
<keyword evidence="8" id="KW-0675">Receptor</keyword>
<reference evidence="11" key="1">
    <citation type="journal article" date="2023" name="DNA Res.">
        <title>Chromosome-level genome assembly of Phrynocephalus forsythii using third-generation DNA sequencing and Hi-C analysis.</title>
        <authorList>
            <person name="Qi Y."/>
            <person name="Zhao W."/>
            <person name="Zhao Y."/>
            <person name="Niu C."/>
            <person name="Cao S."/>
            <person name="Zhang Y."/>
        </authorList>
    </citation>
    <scope>NUCLEOTIDE SEQUENCE</scope>
    <source>
        <tissue evidence="11">Muscle</tissue>
    </source>
</reference>
<keyword evidence="5 9" id="KW-1133">Transmembrane helix</keyword>
<evidence type="ECO:0000256" key="5">
    <source>
        <dbReference type="ARBA" id="ARBA00022989"/>
    </source>
</evidence>
<organism evidence="11 12">
    <name type="scientific">Phrynocephalus forsythii</name>
    <dbReference type="NCBI Taxonomy" id="171643"/>
    <lineage>
        <taxon>Eukaryota</taxon>
        <taxon>Metazoa</taxon>
        <taxon>Chordata</taxon>
        <taxon>Craniata</taxon>
        <taxon>Vertebrata</taxon>
        <taxon>Euteleostomi</taxon>
        <taxon>Lepidosauria</taxon>
        <taxon>Squamata</taxon>
        <taxon>Bifurcata</taxon>
        <taxon>Unidentata</taxon>
        <taxon>Episquamata</taxon>
        <taxon>Toxicofera</taxon>
        <taxon>Iguania</taxon>
        <taxon>Acrodonta</taxon>
        <taxon>Agamidae</taxon>
        <taxon>Agaminae</taxon>
        <taxon>Phrynocephalus</taxon>
    </lineage>
</organism>
<evidence type="ECO:0000256" key="1">
    <source>
        <dbReference type="ARBA" id="ARBA00004651"/>
    </source>
</evidence>
<evidence type="ECO:0000256" key="6">
    <source>
        <dbReference type="ARBA" id="ARBA00023040"/>
    </source>
</evidence>
<dbReference type="GO" id="GO:0004930">
    <property type="term" value="F:G protein-coupled receptor activity"/>
    <property type="evidence" value="ECO:0007669"/>
    <property type="project" value="UniProtKB-KW"/>
</dbReference>
<dbReference type="Pfam" id="PF00001">
    <property type="entry name" value="7tm_1"/>
    <property type="match status" value="1"/>
</dbReference>
<evidence type="ECO:0000256" key="8">
    <source>
        <dbReference type="ARBA" id="ARBA00023170"/>
    </source>
</evidence>
<comment type="caution">
    <text evidence="11">The sequence shown here is derived from an EMBL/GenBank/DDBJ whole genome shotgun (WGS) entry which is preliminary data.</text>
</comment>
<evidence type="ECO:0000256" key="7">
    <source>
        <dbReference type="ARBA" id="ARBA00023136"/>
    </source>
</evidence>
<keyword evidence="12" id="KW-1185">Reference proteome</keyword>
<dbReference type="GO" id="GO:0005886">
    <property type="term" value="C:plasma membrane"/>
    <property type="evidence" value="ECO:0007669"/>
    <property type="project" value="UniProtKB-SubCell"/>
</dbReference>
<evidence type="ECO:0000256" key="4">
    <source>
        <dbReference type="ARBA" id="ARBA00022725"/>
    </source>
</evidence>
<evidence type="ECO:0000256" key="3">
    <source>
        <dbReference type="ARBA" id="ARBA00022692"/>
    </source>
</evidence>
<gene>
    <name evidence="11" type="ORF">JRQ81_000112</name>
</gene>
<keyword evidence="3 9" id="KW-0812">Transmembrane</keyword>
<feature type="transmembrane region" description="Helical" evidence="9">
    <location>
        <begin position="39"/>
        <end position="57"/>
    </location>
</feature>
<evidence type="ECO:0000313" key="12">
    <source>
        <dbReference type="Proteomes" id="UP001142489"/>
    </source>
</evidence>
<dbReference type="OrthoDB" id="9889152at2759"/>
<protein>
    <recommendedName>
        <fullName evidence="10">G-protein coupled receptors family 1 profile domain-containing protein</fullName>
    </recommendedName>
</protein>
<feature type="domain" description="G-protein coupled receptors family 1 profile" evidence="10">
    <location>
        <begin position="1"/>
        <end position="123"/>
    </location>
</feature>
<accession>A0A9Q1B727</accession>
<evidence type="ECO:0000256" key="2">
    <source>
        <dbReference type="ARBA" id="ARBA00022475"/>
    </source>
</evidence>
<name>A0A9Q1B727_9SAUR</name>
<feature type="transmembrane region" description="Helical" evidence="9">
    <location>
        <begin position="6"/>
        <end position="27"/>
    </location>
</feature>
<evidence type="ECO:0000313" key="11">
    <source>
        <dbReference type="EMBL" id="KAJ7344162.1"/>
    </source>
</evidence>
<dbReference type="Gene3D" id="1.20.1070.10">
    <property type="entry name" value="Rhodopsin 7-helix transmembrane proteins"/>
    <property type="match status" value="1"/>
</dbReference>
<dbReference type="Proteomes" id="UP001142489">
    <property type="component" value="Unassembled WGS sequence"/>
</dbReference>
<evidence type="ECO:0000259" key="10">
    <source>
        <dbReference type="PROSITE" id="PS50262"/>
    </source>
</evidence>
<dbReference type="AlphaFoldDB" id="A0A9Q1B727"/>
<dbReference type="InterPro" id="IPR017452">
    <property type="entry name" value="GPCR_Rhodpsn_7TM"/>
</dbReference>
<keyword evidence="6" id="KW-0807">Transducer</keyword>
<evidence type="ECO:0000256" key="9">
    <source>
        <dbReference type="SAM" id="Phobius"/>
    </source>
</evidence>
<sequence>MDLLKNLFFSGLCCSTVIVPQTLVNFWSEKKAISFSGCAAQFYFYAVFATVECLLLSAMDYDGYVAIFNLLLYPLVMLKKPCFSPVLASYLAGCANGVIHASTTFRLPFCNSNVIDHFFCDVP</sequence>
<keyword evidence="7 9" id="KW-0472">Membrane</keyword>
<dbReference type="InterPro" id="IPR000276">
    <property type="entry name" value="GPCR_Rhodpsn"/>
</dbReference>
<proteinExistence type="predicted"/>
<keyword evidence="2" id="KW-1003">Cell membrane</keyword>